<dbReference type="EC" id="2.4.-.-" evidence="2"/>
<dbReference type="PATRIC" id="fig|1300344.3.peg.3224"/>
<proteinExistence type="predicted"/>
<dbReference type="AlphaFoldDB" id="A0A161I3K7"/>
<keyword evidence="3" id="KW-1185">Reference proteome</keyword>
<dbReference type="InterPro" id="IPR029044">
    <property type="entry name" value="Nucleotide-diphossugar_trans"/>
</dbReference>
<feature type="domain" description="Glycosyltransferase 2-like" evidence="1">
    <location>
        <begin position="12"/>
        <end position="117"/>
    </location>
</feature>
<dbReference type="SUPFAM" id="SSF53448">
    <property type="entry name" value="Nucleotide-diphospho-sugar transferases"/>
    <property type="match status" value="1"/>
</dbReference>
<gene>
    <name evidence="2" type="primary">epsH_2</name>
    <name evidence="2" type="ORF">I598_3205</name>
</gene>
<dbReference type="STRING" id="1300344.I598_3205"/>
<dbReference type="Gene3D" id="3.90.550.10">
    <property type="entry name" value="Spore Coat Polysaccharide Biosynthesis Protein SpsA, Chain A"/>
    <property type="match status" value="1"/>
</dbReference>
<dbReference type="InterPro" id="IPR050834">
    <property type="entry name" value="Glycosyltransf_2"/>
</dbReference>
<dbReference type="Pfam" id="PF00535">
    <property type="entry name" value="Glycos_transf_2"/>
    <property type="match status" value="1"/>
</dbReference>
<dbReference type="PANTHER" id="PTHR43685">
    <property type="entry name" value="GLYCOSYLTRANSFERASE"/>
    <property type="match status" value="1"/>
</dbReference>
<dbReference type="RefSeq" id="WP_083973410.1">
    <property type="nucleotide sequence ID" value="NZ_CP014209.1"/>
</dbReference>
<protein>
    <submittedName>
        <fullName evidence="2">Putative glycosyltransferase EpsH</fullName>
        <ecNumber evidence="2">2.4.-.-</ecNumber>
    </submittedName>
</protein>
<keyword evidence="2" id="KW-0808">Transferase</keyword>
<dbReference type="Proteomes" id="UP000076794">
    <property type="component" value="Chromosome"/>
</dbReference>
<dbReference type="PANTHER" id="PTHR43685:SF2">
    <property type="entry name" value="GLYCOSYLTRANSFERASE 2-LIKE DOMAIN-CONTAINING PROTEIN"/>
    <property type="match status" value="1"/>
</dbReference>
<dbReference type="KEGG" id="ido:I598_3205"/>
<dbReference type="GO" id="GO:0016757">
    <property type="term" value="F:glycosyltransferase activity"/>
    <property type="evidence" value="ECO:0007669"/>
    <property type="project" value="UniProtKB-KW"/>
</dbReference>
<name>A0A161I3K7_9MICO</name>
<dbReference type="EMBL" id="CP014209">
    <property type="protein sequence ID" value="ANC32715.1"/>
    <property type="molecule type" value="Genomic_DNA"/>
</dbReference>
<dbReference type="InterPro" id="IPR001173">
    <property type="entry name" value="Glyco_trans_2-like"/>
</dbReference>
<evidence type="ECO:0000259" key="1">
    <source>
        <dbReference type="Pfam" id="PF00535"/>
    </source>
</evidence>
<sequence length="304" mass="33169">MTTGQEALPTVTVIVPVYEDLERLRTCLGHLVAQDYPAELFDVVVVDNASSTDLRPALPPHDARFTMVREDKRGSYAARNAGLLRVTGDVIAFTDADCRPRPDWLRRAVAHLCSPEAPEAVGGDIHLVFRDGDDPTTGPELYESVHGFDQRHFVEVFHFAATANLVTTSKVLDLVGPFDSDLQSGGDDDWGHRLRAAGGRLVFAEDAVVDHPSRPTWSELTTKSVRVAKGMAALTRGQSFRADLREVLGEVRAGTTVWLSIWSKGWPSTPGRKARYAAAMSWVALIRCGVRAGQRVARRGGAAT</sequence>
<evidence type="ECO:0000313" key="2">
    <source>
        <dbReference type="EMBL" id="ANC32715.1"/>
    </source>
</evidence>
<reference evidence="2 3" key="1">
    <citation type="submission" date="2016-01" db="EMBL/GenBank/DDBJ databases">
        <title>Complete genome sequence of a soil Actinobacterium, Isoptericola dokdonensis DS-3.</title>
        <authorList>
            <person name="Kwon S.-K."/>
            <person name="Kim J.F."/>
        </authorList>
    </citation>
    <scope>NUCLEOTIDE SEQUENCE [LARGE SCALE GENOMIC DNA]</scope>
    <source>
        <strain evidence="2 3">DS-3</strain>
    </source>
</reference>
<accession>A0A161I3K7</accession>
<evidence type="ECO:0000313" key="3">
    <source>
        <dbReference type="Proteomes" id="UP000076794"/>
    </source>
</evidence>
<dbReference type="OrthoDB" id="3180470at2"/>
<keyword evidence="2" id="KW-0328">Glycosyltransferase</keyword>
<organism evidence="2 3">
    <name type="scientific">Isoptericola dokdonensis DS-3</name>
    <dbReference type="NCBI Taxonomy" id="1300344"/>
    <lineage>
        <taxon>Bacteria</taxon>
        <taxon>Bacillati</taxon>
        <taxon>Actinomycetota</taxon>
        <taxon>Actinomycetes</taxon>
        <taxon>Micrococcales</taxon>
        <taxon>Promicromonosporaceae</taxon>
        <taxon>Isoptericola</taxon>
    </lineage>
</organism>